<organism evidence="2 3">
    <name type="scientific">Immersiella caudata</name>
    <dbReference type="NCBI Taxonomy" id="314043"/>
    <lineage>
        <taxon>Eukaryota</taxon>
        <taxon>Fungi</taxon>
        <taxon>Dikarya</taxon>
        <taxon>Ascomycota</taxon>
        <taxon>Pezizomycotina</taxon>
        <taxon>Sordariomycetes</taxon>
        <taxon>Sordariomycetidae</taxon>
        <taxon>Sordariales</taxon>
        <taxon>Lasiosphaeriaceae</taxon>
        <taxon>Immersiella</taxon>
    </lineage>
</organism>
<sequence>MRHAHHCFRKARELRDLHQIKRWITRTEGRCKSKWPGGGCVFGRQRSGCSAPSGLRHPTPWRLTGVAAGCSRGCRVKIAKATPECSLSPYMINTGRAGAARIGAHISCKHDECRSYPSYIVEIASGRFNRPPGREPPRRESRGGAKKRLVSPSAACPSVGKWKRAGGKSVSAGARQGVGSWQDRRWSDCVWGSWDTVRAGTCECRNHPAPRLRQWCSSSASRLSLPSSDITAERCAEVH</sequence>
<dbReference type="AlphaFoldDB" id="A0AA39X2F2"/>
<proteinExistence type="predicted"/>
<keyword evidence="3" id="KW-1185">Reference proteome</keyword>
<name>A0AA39X2F2_9PEZI</name>
<dbReference type="Proteomes" id="UP001175000">
    <property type="component" value="Unassembled WGS sequence"/>
</dbReference>
<reference evidence="2" key="1">
    <citation type="submission" date="2023-06" db="EMBL/GenBank/DDBJ databases">
        <title>Genome-scale phylogeny and comparative genomics of the fungal order Sordariales.</title>
        <authorList>
            <consortium name="Lawrence Berkeley National Laboratory"/>
            <person name="Hensen N."/>
            <person name="Bonometti L."/>
            <person name="Westerberg I."/>
            <person name="Brannstrom I.O."/>
            <person name="Guillou S."/>
            <person name="Cros-Aarteil S."/>
            <person name="Calhoun S."/>
            <person name="Haridas S."/>
            <person name="Kuo A."/>
            <person name="Mondo S."/>
            <person name="Pangilinan J."/>
            <person name="Riley R."/>
            <person name="Labutti K."/>
            <person name="Andreopoulos B."/>
            <person name="Lipzen A."/>
            <person name="Chen C."/>
            <person name="Yanf M."/>
            <person name="Daum C."/>
            <person name="Ng V."/>
            <person name="Clum A."/>
            <person name="Steindorff A."/>
            <person name="Ohm R."/>
            <person name="Martin F."/>
            <person name="Silar P."/>
            <person name="Natvig D."/>
            <person name="Lalanne C."/>
            <person name="Gautier V."/>
            <person name="Ament-Velasquez S.L."/>
            <person name="Kruys A."/>
            <person name="Hutchinson M.I."/>
            <person name="Powell A.J."/>
            <person name="Barry K."/>
            <person name="Miller A.N."/>
            <person name="Grigoriev I.V."/>
            <person name="Debuchy R."/>
            <person name="Gladieux P."/>
            <person name="Thoren M.H."/>
            <person name="Johannesson H."/>
        </authorList>
    </citation>
    <scope>NUCLEOTIDE SEQUENCE</scope>
    <source>
        <strain evidence="2">CBS 606.72</strain>
    </source>
</reference>
<evidence type="ECO:0000313" key="2">
    <source>
        <dbReference type="EMBL" id="KAK0626053.1"/>
    </source>
</evidence>
<comment type="caution">
    <text evidence="2">The sequence shown here is derived from an EMBL/GenBank/DDBJ whole genome shotgun (WGS) entry which is preliminary data.</text>
</comment>
<gene>
    <name evidence="2" type="ORF">B0T14DRAFT_92488</name>
</gene>
<accession>A0AA39X2F2</accession>
<feature type="region of interest" description="Disordered" evidence="1">
    <location>
        <begin position="127"/>
        <end position="177"/>
    </location>
</feature>
<dbReference type="EMBL" id="JAULSU010000002">
    <property type="protein sequence ID" value="KAK0626053.1"/>
    <property type="molecule type" value="Genomic_DNA"/>
</dbReference>
<evidence type="ECO:0000313" key="3">
    <source>
        <dbReference type="Proteomes" id="UP001175000"/>
    </source>
</evidence>
<evidence type="ECO:0000256" key="1">
    <source>
        <dbReference type="SAM" id="MobiDB-lite"/>
    </source>
</evidence>
<feature type="compositionally biased region" description="Basic and acidic residues" evidence="1">
    <location>
        <begin position="132"/>
        <end position="143"/>
    </location>
</feature>
<protein>
    <submittedName>
        <fullName evidence="2">Uncharacterized protein</fullName>
    </submittedName>
</protein>